<dbReference type="PANTHER" id="PTHR11132">
    <property type="entry name" value="SOLUTE CARRIER FAMILY 35"/>
    <property type="match status" value="1"/>
</dbReference>
<gene>
    <name evidence="8" type="ORF">KFL_002570060</name>
</gene>
<dbReference type="Pfam" id="PF03151">
    <property type="entry name" value="TPT"/>
    <property type="match status" value="1"/>
</dbReference>
<keyword evidence="4 6" id="KW-0472">Membrane</keyword>
<dbReference type="GO" id="GO:0005338">
    <property type="term" value="F:nucleotide-sugar transmembrane transporter activity"/>
    <property type="evidence" value="ECO:0000318"/>
    <property type="project" value="GO_Central"/>
</dbReference>
<feature type="transmembrane region" description="Helical" evidence="6">
    <location>
        <begin position="82"/>
        <end position="100"/>
    </location>
</feature>
<dbReference type="OrthoDB" id="5547497at2759"/>
<dbReference type="GO" id="GO:0016020">
    <property type="term" value="C:membrane"/>
    <property type="evidence" value="ECO:0007669"/>
    <property type="project" value="UniProtKB-SubCell"/>
</dbReference>
<feature type="transmembrane region" description="Helical" evidence="6">
    <location>
        <begin position="160"/>
        <end position="178"/>
    </location>
</feature>
<dbReference type="GO" id="GO:0015297">
    <property type="term" value="F:antiporter activity"/>
    <property type="evidence" value="ECO:0000318"/>
    <property type="project" value="GO_Central"/>
</dbReference>
<dbReference type="InterPro" id="IPR050186">
    <property type="entry name" value="TPT_transporter"/>
</dbReference>
<keyword evidence="8" id="KW-0813">Transport</keyword>
<feature type="transmembrane region" description="Helical" evidence="6">
    <location>
        <begin position="285"/>
        <end position="304"/>
    </location>
</feature>
<dbReference type="Proteomes" id="UP000054558">
    <property type="component" value="Unassembled WGS sequence"/>
</dbReference>
<feature type="compositionally biased region" description="Pro residues" evidence="5">
    <location>
        <begin position="314"/>
        <end position="326"/>
    </location>
</feature>
<keyword evidence="9" id="KW-1185">Reference proteome</keyword>
<dbReference type="InterPro" id="IPR004853">
    <property type="entry name" value="Sugar_P_trans_dom"/>
</dbReference>
<dbReference type="GO" id="GO:0005794">
    <property type="term" value="C:Golgi apparatus"/>
    <property type="evidence" value="ECO:0000318"/>
    <property type="project" value="GO_Central"/>
</dbReference>
<protein>
    <submittedName>
        <fullName evidence="8">Nucleotide-sugar transporter family protein</fullName>
    </submittedName>
</protein>
<evidence type="ECO:0000256" key="3">
    <source>
        <dbReference type="ARBA" id="ARBA00022989"/>
    </source>
</evidence>
<evidence type="ECO:0000313" key="9">
    <source>
        <dbReference type="Proteomes" id="UP000054558"/>
    </source>
</evidence>
<dbReference type="EMBL" id="DF237206">
    <property type="protein sequence ID" value="GAQ85838.1"/>
    <property type="molecule type" value="Genomic_DNA"/>
</dbReference>
<comment type="subcellular location">
    <subcellularLocation>
        <location evidence="1">Membrane</location>
        <topology evidence="1">Multi-pass membrane protein</topology>
    </subcellularLocation>
</comment>
<evidence type="ECO:0000256" key="4">
    <source>
        <dbReference type="ARBA" id="ARBA00023136"/>
    </source>
</evidence>
<feature type="transmembrane region" description="Helical" evidence="6">
    <location>
        <begin position="261"/>
        <end position="279"/>
    </location>
</feature>
<reference evidence="8 9" key="1">
    <citation type="journal article" date="2014" name="Nat. Commun.">
        <title>Klebsormidium flaccidum genome reveals primary factors for plant terrestrial adaptation.</title>
        <authorList>
            <person name="Hori K."/>
            <person name="Maruyama F."/>
            <person name="Fujisawa T."/>
            <person name="Togashi T."/>
            <person name="Yamamoto N."/>
            <person name="Seo M."/>
            <person name="Sato S."/>
            <person name="Yamada T."/>
            <person name="Mori H."/>
            <person name="Tajima N."/>
            <person name="Moriyama T."/>
            <person name="Ikeuchi M."/>
            <person name="Watanabe M."/>
            <person name="Wada H."/>
            <person name="Kobayashi K."/>
            <person name="Saito M."/>
            <person name="Masuda T."/>
            <person name="Sasaki-Sekimoto Y."/>
            <person name="Mashiguchi K."/>
            <person name="Awai K."/>
            <person name="Shimojima M."/>
            <person name="Masuda S."/>
            <person name="Iwai M."/>
            <person name="Nobusawa T."/>
            <person name="Narise T."/>
            <person name="Kondo S."/>
            <person name="Saito H."/>
            <person name="Sato R."/>
            <person name="Murakawa M."/>
            <person name="Ihara Y."/>
            <person name="Oshima-Yamada Y."/>
            <person name="Ohtaka K."/>
            <person name="Satoh M."/>
            <person name="Sonobe K."/>
            <person name="Ishii M."/>
            <person name="Ohtani R."/>
            <person name="Kanamori-Sato M."/>
            <person name="Honoki R."/>
            <person name="Miyazaki D."/>
            <person name="Mochizuki H."/>
            <person name="Umetsu J."/>
            <person name="Higashi K."/>
            <person name="Shibata D."/>
            <person name="Kamiya Y."/>
            <person name="Sato N."/>
            <person name="Nakamura Y."/>
            <person name="Tabata S."/>
            <person name="Ida S."/>
            <person name="Kurokawa K."/>
            <person name="Ohta H."/>
        </authorList>
    </citation>
    <scope>NUCLEOTIDE SEQUENCE [LARGE SCALE GENOMIC DNA]</scope>
    <source>
        <strain evidence="8 9">NIES-2285</strain>
    </source>
</reference>
<dbReference type="OMA" id="MPRKMAS"/>
<proteinExistence type="predicted"/>
<feature type="transmembrane region" description="Helical" evidence="6">
    <location>
        <begin position="47"/>
        <end position="70"/>
    </location>
</feature>
<name>A0A1Y1ICN8_KLENI</name>
<accession>A0A1Y1ICN8</accession>
<evidence type="ECO:0000313" key="8">
    <source>
        <dbReference type="EMBL" id="GAQ85838.1"/>
    </source>
</evidence>
<keyword evidence="2 6" id="KW-0812">Transmembrane</keyword>
<sequence length="349" mass="37841">MALLKAKEPSKDAKLVADVGAWLSNVATSVMIIMVNKQLMSVYGFGFATTLTGLHFLITSFAAAMLFWTGVLQRTHLPLRDLLYFALASNFSIVGMNVSLMWNSVGFYQIAKLAIIPTTCALETVLDKAVFSRSTKLSILVVLVGVGICTVTEVKVNFRGFIAAIIATLATSLQNYYIHALQKKHNLGSFDLLGHLAPVQAASLLLLGPFVDFFLTGRAINKYEYSVPSVTCIVLSCCIAVGTNASSFIIIGRFTAVGYQVLGHMKTIFILVIGFYMFGADEYNWRHYIGGAVAIAGMVWYGFISSRPDSKAILPPPPKAGPPELPQPQVNFDPLPVADELDASKEQGV</sequence>
<evidence type="ECO:0000256" key="5">
    <source>
        <dbReference type="SAM" id="MobiDB-lite"/>
    </source>
</evidence>
<feature type="transmembrane region" description="Helical" evidence="6">
    <location>
        <begin position="190"/>
        <end position="215"/>
    </location>
</feature>
<feature type="region of interest" description="Disordered" evidence="5">
    <location>
        <begin position="312"/>
        <end position="335"/>
    </location>
</feature>
<evidence type="ECO:0000256" key="2">
    <source>
        <dbReference type="ARBA" id="ARBA00022692"/>
    </source>
</evidence>
<dbReference type="GO" id="GO:0055085">
    <property type="term" value="P:transmembrane transport"/>
    <property type="evidence" value="ECO:0000318"/>
    <property type="project" value="GO_Central"/>
</dbReference>
<evidence type="ECO:0000256" key="1">
    <source>
        <dbReference type="ARBA" id="ARBA00004141"/>
    </source>
</evidence>
<feature type="domain" description="Sugar phosphate transporter" evidence="7">
    <location>
        <begin position="28"/>
        <end position="301"/>
    </location>
</feature>
<keyword evidence="8" id="KW-0762">Sugar transport</keyword>
<keyword evidence="3 6" id="KW-1133">Transmembrane helix</keyword>
<dbReference type="AlphaFoldDB" id="A0A1Y1ICN8"/>
<evidence type="ECO:0000259" key="7">
    <source>
        <dbReference type="Pfam" id="PF03151"/>
    </source>
</evidence>
<evidence type="ECO:0000256" key="6">
    <source>
        <dbReference type="SAM" id="Phobius"/>
    </source>
</evidence>
<feature type="transmembrane region" description="Helical" evidence="6">
    <location>
        <begin position="15"/>
        <end position="35"/>
    </location>
</feature>
<organism evidence="8 9">
    <name type="scientific">Klebsormidium nitens</name>
    <name type="common">Green alga</name>
    <name type="synonym">Ulothrix nitens</name>
    <dbReference type="NCBI Taxonomy" id="105231"/>
    <lineage>
        <taxon>Eukaryota</taxon>
        <taxon>Viridiplantae</taxon>
        <taxon>Streptophyta</taxon>
        <taxon>Klebsormidiophyceae</taxon>
        <taxon>Klebsormidiales</taxon>
        <taxon>Klebsormidiaceae</taxon>
        <taxon>Klebsormidium</taxon>
    </lineage>
</organism>
<feature type="transmembrane region" description="Helical" evidence="6">
    <location>
        <begin position="227"/>
        <end position="249"/>
    </location>
</feature>
<feature type="transmembrane region" description="Helical" evidence="6">
    <location>
        <begin position="137"/>
        <end position="154"/>
    </location>
</feature>